<dbReference type="Proteomes" id="UP000051682">
    <property type="component" value="Unassembled WGS sequence"/>
</dbReference>
<gene>
    <name evidence="1" type="ORF">AR438_06815</name>
</gene>
<dbReference type="STRING" id="452084.AR438_06815"/>
<proteinExistence type="predicted"/>
<reference evidence="1 2" key="1">
    <citation type="submission" date="2015-10" db="EMBL/GenBank/DDBJ databases">
        <title>Chryseobacterium aquaticum genome.</title>
        <authorList>
            <person name="Newman J.D."/>
            <person name="Ferguson M.B."/>
            <person name="Miller J.R."/>
        </authorList>
    </citation>
    <scope>NUCLEOTIDE SEQUENCE [LARGE SCALE GENOMIC DNA]</scope>
    <source>
        <strain evidence="1 2">KCTC 12483</strain>
    </source>
</reference>
<dbReference type="RefSeq" id="WP_056013518.1">
    <property type="nucleotide sequence ID" value="NZ_LLYZ01000005.1"/>
</dbReference>
<evidence type="ECO:0000313" key="2">
    <source>
        <dbReference type="Proteomes" id="UP000051682"/>
    </source>
</evidence>
<name>A0A0Q3K6L3_9FLAO</name>
<keyword evidence="2" id="KW-1185">Reference proteome</keyword>
<dbReference type="OrthoDB" id="1271623at2"/>
<accession>A0A0Q3K6L3</accession>
<organism evidence="1 2">
    <name type="scientific">Chryseobacterium aquaticum</name>
    <dbReference type="NCBI Taxonomy" id="452084"/>
    <lineage>
        <taxon>Bacteria</taxon>
        <taxon>Pseudomonadati</taxon>
        <taxon>Bacteroidota</taxon>
        <taxon>Flavobacteriia</taxon>
        <taxon>Flavobacteriales</taxon>
        <taxon>Weeksellaceae</taxon>
        <taxon>Chryseobacterium group</taxon>
        <taxon>Chryseobacterium</taxon>
    </lineage>
</organism>
<evidence type="ECO:0000313" key="1">
    <source>
        <dbReference type="EMBL" id="KQK25315.1"/>
    </source>
</evidence>
<comment type="caution">
    <text evidence="1">The sequence shown here is derived from an EMBL/GenBank/DDBJ whole genome shotgun (WGS) entry which is preliminary data.</text>
</comment>
<dbReference type="EMBL" id="LLYZ01000005">
    <property type="protein sequence ID" value="KQK25315.1"/>
    <property type="molecule type" value="Genomic_DNA"/>
</dbReference>
<protein>
    <submittedName>
        <fullName evidence="1">Uncharacterized protein</fullName>
    </submittedName>
</protein>
<dbReference type="AlphaFoldDB" id="A0A0Q3K6L3"/>
<sequence length="98" mass="11613">MKIIDSEDKAWFFLNENDNYYIDVNCNYSFVGFTMLIQLSKIEINEYKNQGKEYLNSLAKNIQQYALSHYKDRNVKGNIERMANEAIIEFLEENKGKV</sequence>